<reference evidence="2 3" key="1">
    <citation type="journal article" date="2016" name="Nat. Commun.">
        <title>Thousands of microbial genomes shed light on interconnected biogeochemical processes in an aquifer system.</title>
        <authorList>
            <person name="Anantharaman K."/>
            <person name="Brown C.T."/>
            <person name="Hug L.A."/>
            <person name="Sharon I."/>
            <person name="Castelle C.J."/>
            <person name="Probst A.J."/>
            <person name="Thomas B.C."/>
            <person name="Singh A."/>
            <person name="Wilkins M.J."/>
            <person name="Karaoz U."/>
            <person name="Brodie E.L."/>
            <person name="Williams K.H."/>
            <person name="Hubbard S.S."/>
            <person name="Banfield J.F."/>
        </authorList>
    </citation>
    <scope>NUCLEOTIDE SEQUENCE [LARGE SCALE GENOMIC DNA]</scope>
</reference>
<protein>
    <submittedName>
        <fullName evidence="2">Uncharacterized protein</fullName>
    </submittedName>
</protein>
<organism evidence="2 3">
    <name type="scientific">Candidatus Woesebacteria bacterium RIFCSPLOWO2_01_FULL_39_21</name>
    <dbReference type="NCBI Taxonomy" id="1802519"/>
    <lineage>
        <taxon>Bacteria</taxon>
        <taxon>Candidatus Woeseibacteriota</taxon>
    </lineage>
</organism>
<evidence type="ECO:0000256" key="1">
    <source>
        <dbReference type="SAM" id="Phobius"/>
    </source>
</evidence>
<proteinExistence type="predicted"/>
<accession>A0A1F8BGK8</accession>
<evidence type="ECO:0000313" key="3">
    <source>
        <dbReference type="Proteomes" id="UP000177082"/>
    </source>
</evidence>
<name>A0A1F8BGK8_9BACT</name>
<keyword evidence="1" id="KW-0812">Transmembrane</keyword>
<sequence>MLYFFVEIHLEKQINIGKQNTQQTGQKTDRQSTNIQNNPRINYWMISTFIFAFLFIGLLAFNILNQTREADQNNEVLLPTTPPTISKQNVVYTASELSSIFILPNGWTKELYTKSIEPTGRGFEIYDDCNLEYCVFLENKKYIDKSNIQAYSSPVDEGRVYSYLYVTSAEKLLGEKWKSISEVDFYNAINERFPEIAKARSSEECGPYYAADKAKEITTLRYKTVLSTSYPACNYEGGKPEHIHEAYYLLLNDNDILVVRFFYDESFSNVTKEIDKFKELLSSINLKLE</sequence>
<dbReference type="AlphaFoldDB" id="A0A1F8BGK8"/>
<comment type="caution">
    <text evidence="2">The sequence shown here is derived from an EMBL/GenBank/DDBJ whole genome shotgun (WGS) entry which is preliminary data.</text>
</comment>
<dbReference type="STRING" id="1802519.A2961_01935"/>
<dbReference type="Proteomes" id="UP000177082">
    <property type="component" value="Unassembled WGS sequence"/>
</dbReference>
<feature type="transmembrane region" description="Helical" evidence="1">
    <location>
        <begin position="41"/>
        <end position="64"/>
    </location>
</feature>
<evidence type="ECO:0000313" key="2">
    <source>
        <dbReference type="EMBL" id="OGM62448.1"/>
    </source>
</evidence>
<dbReference type="EMBL" id="MGHF01000026">
    <property type="protein sequence ID" value="OGM62448.1"/>
    <property type="molecule type" value="Genomic_DNA"/>
</dbReference>
<gene>
    <name evidence="2" type="ORF">A2961_01935</name>
</gene>
<keyword evidence="1" id="KW-1133">Transmembrane helix</keyword>
<keyword evidence="1" id="KW-0472">Membrane</keyword>